<proteinExistence type="predicted"/>
<evidence type="ECO:0000313" key="3">
    <source>
        <dbReference type="Proteomes" id="UP000824219"/>
    </source>
</evidence>
<name>A0A9D3P093_9TELE</name>
<feature type="region of interest" description="Disordered" evidence="1">
    <location>
        <begin position="60"/>
        <end position="90"/>
    </location>
</feature>
<organism evidence="2 3">
    <name type="scientific">Hemibagrus wyckioides</name>
    <dbReference type="NCBI Taxonomy" id="337641"/>
    <lineage>
        <taxon>Eukaryota</taxon>
        <taxon>Metazoa</taxon>
        <taxon>Chordata</taxon>
        <taxon>Craniata</taxon>
        <taxon>Vertebrata</taxon>
        <taxon>Euteleostomi</taxon>
        <taxon>Actinopterygii</taxon>
        <taxon>Neopterygii</taxon>
        <taxon>Teleostei</taxon>
        <taxon>Ostariophysi</taxon>
        <taxon>Siluriformes</taxon>
        <taxon>Bagridae</taxon>
        <taxon>Hemibagrus</taxon>
    </lineage>
</organism>
<dbReference type="Proteomes" id="UP000824219">
    <property type="component" value="Linkage Group LG07"/>
</dbReference>
<reference evidence="2 3" key="1">
    <citation type="submission" date="2021-06" db="EMBL/GenBank/DDBJ databases">
        <title>Chromosome-level genome assembly of the red-tail catfish (Hemibagrus wyckioides).</title>
        <authorList>
            <person name="Shao F."/>
        </authorList>
    </citation>
    <scope>NUCLEOTIDE SEQUENCE [LARGE SCALE GENOMIC DNA]</scope>
    <source>
        <strain evidence="2">EC202008001</strain>
        <tissue evidence="2">Blood</tissue>
    </source>
</reference>
<dbReference type="EMBL" id="JAHKSW010000007">
    <property type="protein sequence ID" value="KAG7330182.1"/>
    <property type="molecule type" value="Genomic_DNA"/>
</dbReference>
<accession>A0A9D3P093</accession>
<evidence type="ECO:0000313" key="2">
    <source>
        <dbReference type="EMBL" id="KAG7330182.1"/>
    </source>
</evidence>
<feature type="compositionally biased region" description="Basic and acidic residues" evidence="1">
    <location>
        <begin position="80"/>
        <end position="90"/>
    </location>
</feature>
<comment type="caution">
    <text evidence="2">The sequence shown here is derived from an EMBL/GenBank/DDBJ whole genome shotgun (WGS) entry which is preliminary data.</text>
</comment>
<feature type="compositionally biased region" description="Basic residues" evidence="1">
    <location>
        <begin position="69"/>
        <end position="79"/>
    </location>
</feature>
<protein>
    <submittedName>
        <fullName evidence="2">Uncharacterized protein</fullName>
    </submittedName>
</protein>
<evidence type="ECO:0000256" key="1">
    <source>
        <dbReference type="SAM" id="MobiDB-lite"/>
    </source>
</evidence>
<dbReference type="AlphaFoldDB" id="A0A9D3P093"/>
<keyword evidence="3" id="KW-1185">Reference proteome</keyword>
<sequence length="90" mass="10464">MGVFFSREYSAVLLFFHYQSPPIDTAVQYDSSPIAPNRNLCERGDIKRLKGRAARPSFRLVPLKDRREKGGKRKRVKPPRQRESPDYNLS</sequence>
<gene>
    <name evidence="2" type="ORF">KOW79_006404</name>
</gene>